<evidence type="ECO:0000256" key="7">
    <source>
        <dbReference type="ARBA" id="ARBA00023004"/>
    </source>
</evidence>
<keyword evidence="4" id="KW-0926">Vacuole</keyword>
<reference evidence="11" key="1">
    <citation type="submission" date="2023-07" db="EMBL/GenBank/DDBJ databases">
        <title>A chromosome-level genome assembly of Lolium multiflorum.</title>
        <authorList>
            <person name="Chen Y."/>
            <person name="Copetti D."/>
            <person name="Kolliker R."/>
            <person name="Studer B."/>
        </authorList>
    </citation>
    <scope>NUCLEOTIDE SEQUENCE</scope>
    <source>
        <strain evidence="11">02402/16</strain>
        <tissue evidence="11">Leaf</tissue>
    </source>
</reference>
<evidence type="ECO:0000256" key="3">
    <source>
        <dbReference type="ARBA" id="ARBA00022496"/>
    </source>
</evidence>
<feature type="transmembrane region" description="Helical" evidence="10">
    <location>
        <begin position="288"/>
        <end position="311"/>
    </location>
</feature>
<evidence type="ECO:0000256" key="4">
    <source>
        <dbReference type="ARBA" id="ARBA00022554"/>
    </source>
</evidence>
<keyword evidence="12" id="KW-1185">Reference proteome</keyword>
<evidence type="ECO:0000256" key="2">
    <source>
        <dbReference type="ARBA" id="ARBA00007049"/>
    </source>
</evidence>
<sequence>MAPPPALMDDLCLDRASLVCNPWRRLLSTAAATTLNLQSGNTYMVQLKSRQEQHLDSVEASWEERMTKVLQESSNERGFYRRGAKNQAYVKLKLLEQGLLSQEGTTLWCVLVAYGSLCVARFCSLEMATNGETKLAVLDASHPATVPASMESGDAASYDDVSRHGQWLRAAVLGASDGLVSTSALMLGIGAARPGDPRTALLSGVAGLVAGACSMAIGEYVSVHAQLDVELAGLKRVEEARGYPADRQDRAGLPNPAHASAASALSFAAGAAIPLLAAWFVGSYRMRVTVVVSTATLALAVFGALGAVHGGAPAGRAGLRAALGGLVAMGITYGLMKLFRTDSV</sequence>
<evidence type="ECO:0000256" key="6">
    <source>
        <dbReference type="ARBA" id="ARBA00022989"/>
    </source>
</evidence>
<evidence type="ECO:0000313" key="12">
    <source>
        <dbReference type="Proteomes" id="UP001231189"/>
    </source>
</evidence>
<protein>
    <submittedName>
        <fullName evidence="11">Uncharacterized protein</fullName>
    </submittedName>
</protein>
<dbReference type="GO" id="GO:0006826">
    <property type="term" value="P:iron ion transport"/>
    <property type="evidence" value="ECO:0007669"/>
    <property type="project" value="UniProtKB-KW"/>
</dbReference>
<name>A0AAD8S8T2_LOLMU</name>
<dbReference type="GO" id="GO:0005384">
    <property type="term" value="F:manganese ion transmembrane transporter activity"/>
    <property type="evidence" value="ECO:0007669"/>
    <property type="project" value="InterPro"/>
</dbReference>
<comment type="caution">
    <text evidence="11">The sequence shown here is derived from an EMBL/GenBank/DDBJ whole genome shotgun (WGS) entry which is preliminary data.</text>
</comment>
<feature type="transmembrane region" description="Helical" evidence="10">
    <location>
        <begin position="317"/>
        <end position="336"/>
    </location>
</feature>
<proteinExistence type="inferred from homology"/>
<evidence type="ECO:0000256" key="10">
    <source>
        <dbReference type="SAM" id="Phobius"/>
    </source>
</evidence>
<dbReference type="InterPro" id="IPR008217">
    <property type="entry name" value="Ccc1_fam"/>
</dbReference>
<comment type="subcellular location">
    <subcellularLocation>
        <location evidence="1">Vacuole membrane</location>
        <topology evidence="1">Multi-pass membrane protein</topology>
    </subcellularLocation>
</comment>
<dbReference type="Pfam" id="PF01988">
    <property type="entry name" value="VIT1"/>
    <property type="match status" value="2"/>
</dbReference>
<comment type="catalytic activity">
    <reaction evidence="9">
        <text>Fe(2+)(in) = Fe(2+)(out)</text>
        <dbReference type="Rhea" id="RHEA:28486"/>
        <dbReference type="ChEBI" id="CHEBI:29033"/>
    </reaction>
    <physiologicalReaction direction="left-to-right" evidence="9">
        <dbReference type="Rhea" id="RHEA:28487"/>
    </physiologicalReaction>
</comment>
<feature type="transmembrane region" description="Helical" evidence="10">
    <location>
        <begin position="259"/>
        <end position="281"/>
    </location>
</feature>
<keyword evidence="6 10" id="KW-1133">Transmembrane helix</keyword>
<evidence type="ECO:0000256" key="5">
    <source>
        <dbReference type="ARBA" id="ARBA00022692"/>
    </source>
</evidence>
<dbReference type="AlphaFoldDB" id="A0AAD8S8T2"/>
<dbReference type="GO" id="GO:0005774">
    <property type="term" value="C:vacuolar membrane"/>
    <property type="evidence" value="ECO:0007669"/>
    <property type="project" value="UniProtKB-SubCell"/>
</dbReference>
<evidence type="ECO:0000313" key="11">
    <source>
        <dbReference type="EMBL" id="KAK1646946.1"/>
    </source>
</evidence>
<keyword evidence="5 10" id="KW-0812">Transmembrane</keyword>
<gene>
    <name evidence="11" type="ORF">QYE76_064751</name>
</gene>
<dbReference type="EMBL" id="JAUUTY010000004">
    <property type="protein sequence ID" value="KAK1646946.1"/>
    <property type="molecule type" value="Genomic_DNA"/>
</dbReference>
<keyword evidence="7" id="KW-0408">Iron</keyword>
<evidence type="ECO:0000256" key="8">
    <source>
        <dbReference type="ARBA" id="ARBA00023136"/>
    </source>
</evidence>
<comment type="similarity">
    <text evidence="2">Belongs to the CCC1 family.</text>
</comment>
<keyword evidence="3" id="KW-0410">Iron transport</keyword>
<accession>A0AAD8S8T2</accession>
<keyword evidence="8 10" id="KW-0472">Membrane</keyword>
<dbReference type="GO" id="GO:0030026">
    <property type="term" value="P:intracellular manganese ion homeostasis"/>
    <property type="evidence" value="ECO:0007669"/>
    <property type="project" value="InterPro"/>
</dbReference>
<organism evidence="11 12">
    <name type="scientific">Lolium multiflorum</name>
    <name type="common">Italian ryegrass</name>
    <name type="synonym">Lolium perenne subsp. multiflorum</name>
    <dbReference type="NCBI Taxonomy" id="4521"/>
    <lineage>
        <taxon>Eukaryota</taxon>
        <taxon>Viridiplantae</taxon>
        <taxon>Streptophyta</taxon>
        <taxon>Embryophyta</taxon>
        <taxon>Tracheophyta</taxon>
        <taxon>Spermatophyta</taxon>
        <taxon>Magnoliopsida</taxon>
        <taxon>Liliopsida</taxon>
        <taxon>Poales</taxon>
        <taxon>Poaceae</taxon>
        <taxon>BOP clade</taxon>
        <taxon>Pooideae</taxon>
        <taxon>Poodae</taxon>
        <taxon>Poeae</taxon>
        <taxon>Poeae Chloroplast Group 2 (Poeae type)</taxon>
        <taxon>Loliodinae</taxon>
        <taxon>Loliinae</taxon>
        <taxon>Lolium</taxon>
    </lineage>
</organism>
<evidence type="ECO:0000256" key="1">
    <source>
        <dbReference type="ARBA" id="ARBA00004128"/>
    </source>
</evidence>
<keyword evidence="3" id="KW-0406">Ion transport</keyword>
<dbReference type="Proteomes" id="UP001231189">
    <property type="component" value="Unassembled WGS sequence"/>
</dbReference>
<evidence type="ECO:0000256" key="9">
    <source>
        <dbReference type="ARBA" id="ARBA00044464"/>
    </source>
</evidence>
<dbReference type="PANTHER" id="PTHR31851">
    <property type="entry name" value="FE(2+)/MN(2+) TRANSPORTER PCL1"/>
    <property type="match status" value="1"/>
</dbReference>
<keyword evidence="3" id="KW-0813">Transport</keyword>